<protein>
    <recommendedName>
        <fullName evidence="3">Lipoprotein</fullName>
    </recommendedName>
</protein>
<evidence type="ECO:0000313" key="2">
    <source>
        <dbReference type="Proteomes" id="UP000249061"/>
    </source>
</evidence>
<evidence type="ECO:0000313" key="1">
    <source>
        <dbReference type="EMBL" id="PZR11866.1"/>
    </source>
</evidence>
<dbReference type="EMBL" id="QFQP01000013">
    <property type="protein sequence ID" value="PZR11866.1"/>
    <property type="molecule type" value="Genomic_DNA"/>
</dbReference>
<evidence type="ECO:0008006" key="3">
    <source>
        <dbReference type="Google" id="ProtNLM"/>
    </source>
</evidence>
<dbReference type="PROSITE" id="PS51257">
    <property type="entry name" value="PROKAR_LIPOPROTEIN"/>
    <property type="match status" value="1"/>
</dbReference>
<name>A0A2W5TH37_9BACT</name>
<sequence length="149" mass="15480">MRVTVVLFGLLAGVGCSGPRDVGKWKGTWAGSAVINTGRQPELYEGTLTIDETAVFEAKSKAVDGRVFTCALTAADIDTGGARFTTPATCALRAAPPGDCTYEVTFADAAATRDGESLQATANGRFTSTCTQSSSQTLDFALTLSATRQ</sequence>
<accession>A0A2W5TH37</accession>
<gene>
    <name evidence="1" type="ORF">DI536_16150</name>
</gene>
<comment type="caution">
    <text evidence="1">The sequence shown here is derived from an EMBL/GenBank/DDBJ whole genome shotgun (WGS) entry which is preliminary data.</text>
</comment>
<proteinExistence type="predicted"/>
<organism evidence="1 2">
    <name type="scientific">Archangium gephyra</name>
    <dbReference type="NCBI Taxonomy" id="48"/>
    <lineage>
        <taxon>Bacteria</taxon>
        <taxon>Pseudomonadati</taxon>
        <taxon>Myxococcota</taxon>
        <taxon>Myxococcia</taxon>
        <taxon>Myxococcales</taxon>
        <taxon>Cystobacterineae</taxon>
        <taxon>Archangiaceae</taxon>
        <taxon>Archangium</taxon>
    </lineage>
</organism>
<dbReference type="Proteomes" id="UP000249061">
    <property type="component" value="Unassembled WGS sequence"/>
</dbReference>
<reference evidence="1 2" key="1">
    <citation type="submission" date="2017-08" db="EMBL/GenBank/DDBJ databases">
        <title>Infants hospitalized years apart are colonized by the same room-sourced microbial strains.</title>
        <authorList>
            <person name="Brooks B."/>
            <person name="Olm M.R."/>
            <person name="Firek B.A."/>
            <person name="Baker R."/>
            <person name="Thomas B.C."/>
            <person name="Morowitz M.J."/>
            <person name="Banfield J.F."/>
        </authorList>
    </citation>
    <scope>NUCLEOTIDE SEQUENCE [LARGE SCALE GENOMIC DNA]</scope>
    <source>
        <strain evidence="1">S2_003_000_R2_14</strain>
    </source>
</reference>
<dbReference type="AlphaFoldDB" id="A0A2W5TH37"/>